<dbReference type="EMBL" id="JACBZI010000001">
    <property type="protein sequence ID" value="NYI08998.1"/>
    <property type="molecule type" value="Genomic_DNA"/>
</dbReference>
<dbReference type="RefSeq" id="WP_179530036.1">
    <property type="nucleotide sequence ID" value="NZ_BAAAPP010000002.1"/>
</dbReference>
<reference evidence="1 2" key="1">
    <citation type="submission" date="2020-07" db="EMBL/GenBank/DDBJ databases">
        <title>Sequencing the genomes of 1000 actinobacteria strains.</title>
        <authorList>
            <person name="Klenk H.-P."/>
        </authorList>
    </citation>
    <scope>NUCLEOTIDE SEQUENCE [LARGE SCALE GENOMIC DNA]</scope>
    <source>
        <strain evidence="1 2">DSM 18248</strain>
    </source>
</reference>
<dbReference type="Proteomes" id="UP000537326">
    <property type="component" value="Unassembled WGS sequence"/>
</dbReference>
<comment type="caution">
    <text evidence="1">The sequence shown here is derived from an EMBL/GenBank/DDBJ whole genome shotgun (WGS) entry which is preliminary data.</text>
</comment>
<gene>
    <name evidence="1" type="ORF">BKA05_000513</name>
</gene>
<dbReference type="AlphaFoldDB" id="A0A7Y9YB58"/>
<proteinExistence type="predicted"/>
<protein>
    <submittedName>
        <fullName evidence="1">Uncharacterized protein</fullName>
    </submittedName>
</protein>
<name>A0A7Y9YB58_9ACTN</name>
<evidence type="ECO:0000313" key="2">
    <source>
        <dbReference type="Proteomes" id="UP000537326"/>
    </source>
</evidence>
<keyword evidence="2" id="KW-1185">Reference proteome</keyword>
<dbReference type="Pfam" id="PF19866">
    <property type="entry name" value="DUF6339"/>
    <property type="match status" value="1"/>
</dbReference>
<evidence type="ECO:0000313" key="1">
    <source>
        <dbReference type="EMBL" id="NYI08998.1"/>
    </source>
</evidence>
<sequence>MSLLDELRDTYAQEGPAALRRMVGFDHERKAPVATGRIARPDEIQALRTSVEADMARWLAVEKISDSEKSAFDADLGRALHLALRIVPADAAHEGTWSFLTLVVFPDIAALRFPDLHEDRFIGSPRNALRRTWQRFDVLGDLSADSARSLGEDELVGLFERSALVRNRPLAVALARRVLSYDGPNRSQWARNLYKVATFQSGVRLLDALDATGIEAFVDGLGRSVTKDRMEV</sequence>
<organism evidence="1 2">
    <name type="scientific">Nocardioides marinus</name>
    <dbReference type="NCBI Taxonomy" id="374514"/>
    <lineage>
        <taxon>Bacteria</taxon>
        <taxon>Bacillati</taxon>
        <taxon>Actinomycetota</taxon>
        <taxon>Actinomycetes</taxon>
        <taxon>Propionibacteriales</taxon>
        <taxon>Nocardioidaceae</taxon>
        <taxon>Nocardioides</taxon>
    </lineage>
</organism>
<accession>A0A7Y9YB58</accession>
<dbReference type="InterPro" id="IPR045920">
    <property type="entry name" value="DUF6339"/>
</dbReference>